<proteinExistence type="predicted"/>
<feature type="compositionally biased region" description="Polar residues" evidence="5">
    <location>
        <begin position="410"/>
        <end position="420"/>
    </location>
</feature>
<evidence type="ECO:0000256" key="5">
    <source>
        <dbReference type="SAM" id="MobiDB-lite"/>
    </source>
</evidence>
<evidence type="ECO:0000256" key="1">
    <source>
        <dbReference type="ARBA" id="ARBA00004245"/>
    </source>
</evidence>
<dbReference type="PANTHER" id="PTHR21584">
    <property type="entry name" value="DIFFERENTIAL DISPLAY AND ACTIVATED BY P53 DDA3 /G2 S PHASE EXPRESSED 1"/>
    <property type="match status" value="1"/>
</dbReference>
<dbReference type="InterPro" id="IPR026657">
    <property type="entry name" value="DDA3/GTSE-1"/>
</dbReference>
<organism evidence="7 8">
    <name type="scientific">Eptatretus burgeri</name>
    <name type="common">Inshore hagfish</name>
    <dbReference type="NCBI Taxonomy" id="7764"/>
    <lineage>
        <taxon>Eukaryota</taxon>
        <taxon>Metazoa</taxon>
        <taxon>Chordata</taxon>
        <taxon>Craniata</taxon>
        <taxon>Vertebrata</taxon>
        <taxon>Cyclostomata</taxon>
        <taxon>Myxini</taxon>
        <taxon>Myxiniformes</taxon>
        <taxon>Myxinidae</taxon>
        <taxon>Eptatretinae</taxon>
        <taxon>Eptatretus</taxon>
    </lineage>
</organism>
<comment type="subcellular location">
    <subcellularLocation>
        <location evidence="1">Cytoplasm</location>
        <location evidence="1">Cytoskeleton</location>
    </subcellularLocation>
</comment>
<dbReference type="GO" id="GO:0015630">
    <property type="term" value="C:microtubule cytoskeleton"/>
    <property type="evidence" value="ECO:0007669"/>
    <property type="project" value="TreeGrafter"/>
</dbReference>
<keyword evidence="2" id="KW-0963">Cytoplasm</keyword>
<keyword evidence="8" id="KW-1185">Reference proteome</keyword>
<dbReference type="PANTHER" id="PTHR21584:SF9">
    <property type="entry name" value="G2 AND S PHASE-EXPRESSED PROTEIN 1 N-TERMINAL DOMAIN-CONTAINING PROTEIN"/>
    <property type="match status" value="1"/>
</dbReference>
<keyword evidence="4" id="KW-0206">Cytoskeleton</keyword>
<dbReference type="Pfam" id="PF15259">
    <property type="entry name" value="GTSE1_N"/>
    <property type="match status" value="1"/>
</dbReference>
<dbReference type="Proteomes" id="UP000694388">
    <property type="component" value="Unplaced"/>
</dbReference>
<reference evidence="7" key="1">
    <citation type="submission" date="2025-08" db="UniProtKB">
        <authorList>
            <consortium name="Ensembl"/>
        </authorList>
    </citation>
    <scope>IDENTIFICATION</scope>
</reference>
<feature type="region of interest" description="Disordered" evidence="5">
    <location>
        <begin position="463"/>
        <end position="484"/>
    </location>
</feature>
<protein>
    <recommendedName>
        <fullName evidence="6">G2 and S phase-expressed protein 1 N-terminal domain-containing protein</fullName>
    </recommendedName>
</protein>
<feature type="region of interest" description="Disordered" evidence="5">
    <location>
        <begin position="377"/>
        <end position="420"/>
    </location>
</feature>
<feature type="region of interest" description="Disordered" evidence="5">
    <location>
        <begin position="288"/>
        <end position="339"/>
    </location>
</feature>
<keyword evidence="3" id="KW-0597">Phosphoprotein</keyword>
<evidence type="ECO:0000259" key="6">
    <source>
        <dbReference type="Pfam" id="PF15259"/>
    </source>
</evidence>
<accession>A0A8C4QV68</accession>
<dbReference type="Ensembl" id="ENSEBUT00000021298.1">
    <property type="protein sequence ID" value="ENSEBUP00000020722.1"/>
    <property type="gene ID" value="ENSEBUG00000012818.1"/>
</dbReference>
<evidence type="ECO:0000313" key="8">
    <source>
        <dbReference type="Proteomes" id="UP000694388"/>
    </source>
</evidence>
<dbReference type="InterPro" id="IPR032768">
    <property type="entry name" value="GTSE1_N"/>
</dbReference>
<name>A0A8C4QV68_EPTBU</name>
<feature type="compositionally biased region" description="Polar residues" evidence="5">
    <location>
        <begin position="463"/>
        <end position="476"/>
    </location>
</feature>
<evidence type="ECO:0000256" key="2">
    <source>
        <dbReference type="ARBA" id="ARBA00022490"/>
    </source>
</evidence>
<dbReference type="GO" id="GO:0008017">
    <property type="term" value="F:microtubule binding"/>
    <property type="evidence" value="ECO:0007669"/>
    <property type="project" value="TreeGrafter"/>
</dbReference>
<feature type="region of interest" description="Disordered" evidence="5">
    <location>
        <begin position="212"/>
        <end position="268"/>
    </location>
</feature>
<reference evidence="7" key="2">
    <citation type="submission" date="2025-09" db="UniProtKB">
        <authorList>
            <consortium name="Ensembl"/>
        </authorList>
    </citation>
    <scope>IDENTIFICATION</scope>
</reference>
<feature type="domain" description="G2 and S phase-expressed protein 1 N-terminal" evidence="6">
    <location>
        <begin position="27"/>
        <end position="179"/>
    </location>
</feature>
<feature type="compositionally biased region" description="Basic and acidic residues" evidence="5">
    <location>
        <begin position="246"/>
        <end position="260"/>
    </location>
</feature>
<sequence length="671" mass="70900">MELLREGKMMTALSDLTNSLNLPEVSCIADEKFDFDFALSPESHSGTDEEETNDDDEVFFGPVGHRERTAMANRGLLPCGGEQETQGECGTLTHLSGTPGTRLPQNEISEHGMARICKEARQLAVKLKSESTSPQQPDASLSVVPVVEKFATDWSCKLKMLKTESPAGVSSPRRETFLVGPGMLLPHSCGNASVMDIPQVQGLGVNLACGEPEGTESADVSNTAAGGQKRVGSDNRCSAQESNGDDQEKSESKEACEEKLLPASSLHPPQETRVYKYANVSGIPRLGKSKVSLRKPSELQQPVPSCRFGNSSSGSSSSSSSSFDSAQHPSPFAKLQKGCAPQIPQLKSSTSRLACSSFRMSRVSKVSAVHLGVPLGSVGSTKGIGNKAVGKEPRSSSLVTPSKLRGRQVAPNSASGSLERQTFRPRCFSAHGNKSLQYVSTMPVKPPGQPSNVLVGNPAKSTCTPIKSARRTSTPIGPQHALSKPACQLRTPVTIPKSRSSLGISQRAEQVNLSPVAGVRQPSAAATSPASLLGKVVLPAVGNAQHLPIPMRSLVNVVSPIIGEAKGLSYLATPPLTLEVPQTMLELKPACQLEPLVMLGLEGSPKVEEGQLRGVQCGENKPLDDNSASPHPGISKELIDLTSPLIDLSLPLIDLAADPVVSHDDSKLIEL</sequence>
<evidence type="ECO:0000313" key="7">
    <source>
        <dbReference type="Ensembl" id="ENSEBUP00000020722.1"/>
    </source>
</evidence>
<feature type="compositionally biased region" description="Low complexity" evidence="5">
    <location>
        <begin position="311"/>
        <end position="322"/>
    </location>
</feature>
<evidence type="ECO:0000256" key="4">
    <source>
        <dbReference type="ARBA" id="ARBA00023212"/>
    </source>
</evidence>
<evidence type="ECO:0000256" key="3">
    <source>
        <dbReference type="ARBA" id="ARBA00022553"/>
    </source>
</evidence>
<dbReference type="AlphaFoldDB" id="A0A8C4QV68"/>